<name>H2KRN9_CLOSI</name>
<evidence type="ECO:0000313" key="2">
    <source>
        <dbReference type="Proteomes" id="UP000008909"/>
    </source>
</evidence>
<dbReference type="AlphaFoldDB" id="H2KRN9"/>
<reference evidence="1" key="1">
    <citation type="journal article" date="2011" name="Genome Biol.">
        <title>The draft genome of the carcinogenic human liver fluke Clonorchis sinensis.</title>
        <authorList>
            <person name="Wang X."/>
            <person name="Chen W."/>
            <person name="Huang Y."/>
            <person name="Sun J."/>
            <person name="Men J."/>
            <person name="Liu H."/>
            <person name="Luo F."/>
            <person name="Guo L."/>
            <person name="Lv X."/>
            <person name="Deng C."/>
            <person name="Zhou C."/>
            <person name="Fan Y."/>
            <person name="Li X."/>
            <person name="Huang L."/>
            <person name="Hu Y."/>
            <person name="Liang C."/>
            <person name="Hu X."/>
            <person name="Xu J."/>
            <person name="Yu X."/>
        </authorList>
    </citation>
    <scope>NUCLEOTIDE SEQUENCE [LARGE SCALE GENOMIC DNA]</scope>
    <source>
        <strain evidence="1">Henan</strain>
    </source>
</reference>
<dbReference type="EMBL" id="DF143200">
    <property type="protein sequence ID" value="GAA32829.1"/>
    <property type="molecule type" value="Genomic_DNA"/>
</dbReference>
<gene>
    <name evidence="1" type="ORF">CLF_106793</name>
</gene>
<evidence type="ECO:0000313" key="1">
    <source>
        <dbReference type="EMBL" id="GAA32829.1"/>
    </source>
</evidence>
<organism evidence="1 2">
    <name type="scientific">Clonorchis sinensis</name>
    <name type="common">Chinese liver fluke</name>
    <dbReference type="NCBI Taxonomy" id="79923"/>
    <lineage>
        <taxon>Eukaryota</taxon>
        <taxon>Metazoa</taxon>
        <taxon>Spiralia</taxon>
        <taxon>Lophotrochozoa</taxon>
        <taxon>Platyhelminthes</taxon>
        <taxon>Trematoda</taxon>
        <taxon>Digenea</taxon>
        <taxon>Opisthorchiida</taxon>
        <taxon>Opisthorchiata</taxon>
        <taxon>Opisthorchiidae</taxon>
        <taxon>Clonorchis</taxon>
    </lineage>
</organism>
<proteinExistence type="predicted"/>
<keyword evidence="2" id="KW-1185">Reference proteome</keyword>
<sequence>MSFSFNHEKSVQKASAVLPMIRRTFSPITRMDFQIPFEAYVRPLLEYASQVVYSGRKKGVILIEGVQIAATKMVAGLKSVDYETRLVVLDPLSLKYRHLRGNLVLIYAVSKQGLANSSFTVDAANTAGTCLGNKPYLEGPFPSWSVVSDGDALDAVIPCPGNEE</sequence>
<protein>
    <submittedName>
        <fullName evidence="1">Uncharacterized protein</fullName>
    </submittedName>
</protein>
<dbReference type="Proteomes" id="UP000008909">
    <property type="component" value="Unassembled WGS sequence"/>
</dbReference>
<reference key="2">
    <citation type="submission" date="2011-10" db="EMBL/GenBank/DDBJ databases">
        <title>The genome and transcriptome sequence of Clonorchis sinensis provide insights into the carcinogenic liver fluke.</title>
        <authorList>
            <person name="Wang X."/>
            <person name="Huang Y."/>
            <person name="Chen W."/>
            <person name="Liu H."/>
            <person name="Guo L."/>
            <person name="Chen Y."/>
            <person name="Luo F."/>
            <person name="Zhou W."/>
            <person name="Sun J."/>
            <person name="Mao Q."/>
            <person name="Liang P."/>
            <person name="Zhou C."/>
            <person name="Tian Y."/>
            <person name="Men J."/>
            <person name="Lv X."/>
            <person name="Huang L."/>
            <person name="Zhou J."/>
            <person name="Hu Y."/>
            <person name="Li R."/>
            <person name="Zhang F."/>
            <person name="Lei H."/>
            <person name="Li X."/>
            <person name="Hu X."/>
            <person name="Liang C."/>
            <person name="Xu J."/>
            <person name="Wu Z."/>
            <person name="Yu X."/>
        </authorList>
    </citation>
    <scope>NUCLEOTIDE SEQUENCE</scope>
    <source>
        <strain>Henan</strain>
    </source>
</reference>
<accession>H2KRN9</accession>